<feature type="compositionally biased region" description="Basic and acidic residues" evidence="1">
    <location>
        <begin position="329"/>
        <end position="340"/>
    </location>
</feature>
<sequence length="976" mass="107891">MKRTKKKLRPNSHPEDEEDEEETPSEQSSSESSSSSDSDEPIYQLRQRRQAHSYRFNDYDELINSAIQDEMEAVKGAGNQGRGKDISTIVNAEKEEKEKEKEEKEELEPPPPVVPVESKEPPSVEVAPERHDSEEEQVKPVKKFLGRKKQRKLNCLDISSGDDPDSDEDFKGSSSEEEDDDDFEEDMGSDSSEAYVGRRKKGMPVRRSTRARTSRYDKDFINDDSEDEAVPRKKKSRSNWSESETEESDTSWKWSSRKKSARNTTKKKRSKKSKKHFDDSDEDRTKKKKRRIKYGGLNDDDDEEETAGRRTRGKKINYADVLATDSEDEVRSRKAPPRIESDDDYVANEDEDDNDEEFEKEGSVDKEKSTPPDVNEKSLEDKDNEKPQSHVREETDSRPVETKSPETPAVGTLSEKVPPAQIASESIQEENFDLENLNSSIDDLPDDIADDNDVDDELNPIDEINKNLEEMDEAEMEKLMEEEEYANKQLQLVAMQLEKEKKRREREAKKKESAAGNDTKTPKKRGRKASSAVQIGTLQIGPDMHSNPELSEPPGITIPIFSEIPPSKPIEGSPKKRRGRGKGKKTLEKEAAAAAAAAAASATVDPQSVTVPPSLPKTTDDQSNIPTTVDTVANVHNDDMALASAAAMHGAKLAIAAPPQPFSQTQPTPSVITRMLQTQPGTGNYSPMGLGHNYYADQPPPHAENSPIAPVSNSQIATCVPVSNSVATNPNPGQLPPISQMQQPYMHGAPPPRGMSPSIYRQPPPNVNPYQRTSPAPPIQPIRARNPSPAITPAYHTHHPLDPSPSGGGPINVTTTSINTPDRSSPISIPPASVSPLSNKSDPTPPPPPYSRSQMRFSNVTTSPIAGSPIRQNQQPQSQPPTLLPPQHIQPQASPLRNNMPPYHPASVPPSYYGGFMQGGIGSDDALTPSGYQYNDQFSETNSPQDIGKSYDEENSGEFGGLVSYFSSQREDDLDT</sequence>
<feature type="compositionally biased region" description="Acidic residues" evidence="1">
    <location>
        <begin position="443"/>
        <end position="459"/>
    </location>
</feature>
<feature type="compositionally biased region" description="Polar residues" evidence="1">
    <location>
        <begin position="812"/>
        <end position="823"/>
    </location>
</feature>
<dbReference type="Proteomes" id="UP001458880">
    <property type="component" value="Unassembled WGS sequence"/>
</dbReference>
<feature type="region of interest" description="Disordered" evidence="1">
    <location>
        <begin position="74"/>
        <end position="423"/>
    </location>
</feature>
<evidence type="ECO:0000313" key="3">
    <source>
        <dbReference type="Proteomes" id="UP001458880"/>
    </source>
</evidence>
<feature type="compositionally biased region" description="Low complexity" evidence="1">
    <location>
        <begin position="592"/>
        <end position="602"/>
    </location>
</feature>
<reference evidence="2 3" key="1">
    <citation type="journal article" date="2024" name="BMC Genomics">
        <title>De novo assembly and annotation of Popillia japonica's genome with initial clues to its potential as an invasive pest.</title>
        <authorList>
            <person name="Cucini C."/>
            <person name="Boschi S."/>
            <person name="Funari R."/>
            <person name="Cardaioli E."/>
            <person name="Iannotti N."/>
            <person name="Marturano G."/>
            <person name="Paoli F."/>
            <person name="Bruttini M."/>
            <person name="Carapelli A."/>
            <person name="Frati F."/>
            <person name="Nardi F."/>
        </authorList>
    </citation>
    <scope>NUCLEOTIDE SEQUENCE [LARGE SCALE GENOMIC DNA]</scope>
    <source>
        <strain evidence="2">DMR45628</strain>
    </source>
</reference>
<keyword evidence="3" id="KW-1185">Reference proteome</keyword>
<feature type="compositionally biased region" description="Basic residues" evidence="1">
    <location>
        <begin position="255"/>
        <end position="275"/>
    </location>
</feature>
<feature type="region of interest" description="Disordered" evidence="1">
    <location>
        <begin position="496"/>
        <end position="626"/>
    </location>
</feature>
<dbReference type="AlphaFoldDB" id="A0AAW1MHD2"/>
<feature type="compositionally biased region" description="Basic and acidic residues" evidence="1">
    <location>
        <begin position="92"/>
        <end position="104"/>
    </location>
</feature>
<organism evidence="2 3">
    <name type="scientific">Popillia japonica</name>
    <name type="common">Japanese beetle</name>
    <dbReference type="NCBI Taxonomy" id="7064"/>
    <lineage>
        <taxon>Eukaryota</taxon>
        <taxon>Metazoa</taxon>
        <taxon>Ecdysozoa</taxon>
        <taxon>Arthropoda</taxon>
        <taxon>Hexapoda</taxon>
        <taxon>Insecta</taxon>
        <taxon>Pterygota</taxon>
        <taxon>Neoptera</taxon>
        <taxon>Endopterygota</taxon>
        <taxon>Coleoptera</taxon>
        <taxon>Polyphaga</taxon>
        <taxon>Scarabaeiformia</taxon>
        <taxon>Scarabaeidae</taxon>
        <taxon>Rutelinae</taxon>
        <taxon>Popillia</taxon>
    </lineage>
</organism>
<dbReference type="EMBL" id="JASPKY010000037">
    <property type="protein sequence ID" value="KAK9746792.1"/>
    <property type="molecule type" value="Genomic_DNA"/>
</dbReference>
<feature type="compositionally biased region" description="Basic residues" evidence="1">
    <location>
        <begin position="575"/>
        <end position="584"/>
    </location>
</feature>
<feature type="compositionally biased region" description="Basic residues" evidence="1">
    <location>
        <begin position="1"/>
        <end position="10"/>
    </location>
</feature>
<feature type="compositionally biased region" description="Basic and acidic residues" evidence="1">
    <location>
        <begin position="117"/>
        <end position="139"/>
    </location>
</feature>
<feature type="compositionally biased region" description="Basic residues" evidence="1">
    <location>
        <begin position="197"/>
        <end position="213"/>
    </location>
</feature>
<feature type="compositionally biased region" description="Polar residues" evidence="1">
    <location>
        <begin position="727"/>
        <end position="743"/>
    </location>
</feature>
<feature type="compositionally biased region" description="Acidic residues" evidence="1">
    <location>
        <begin position="341"/>
        <end position="359"/>
    </location>
</feature>
<feature type="compositionally biased region" description="Basic and acidic residues" evidence="1">
    <location>
        <begin position="497"/>
        <end position="513"/>
    </location>
</feature>
<feature type="compositionally biased region" description="Basic and acidic residues" evidence="1">
    <location>
        <begin position="360"/>
        <end position="404"/>
    </location>
</feature>
<evidence type="ECO:0000313" key="2">
    <source>
        <dbReference type="EMBL" id="KAK9746792.1"/>
    </source>
</evidence>
<feature type="compositionally biased region" description="Acidic residues" evidence="1">
    <location>
        <begin position="15"/>
        <end position="24"/>
    </location>
</feature>
<feature type="region of interest" description="Disordered" evidence="1">
    <location>
        <begin position="727"/>
        <end position="976"/>
    </location>
</feature>
<gene>
    <name evidence="2" type="ORF">QE152_g5831</name>
</gene>
<feature type="region of interest" description="Disordered" evidence="1">
    <location>
        <begin position="1"/>
        <end position="55"/>
    </location>
</feature>
<proteinExistence type="predicted"/>
<accession>A0AAW1MHD2</accession>
<feature type="region of interest" description="Disordered" evidence="1">
    <location>
        <begin position="435"/>
        <end position="459"/>
    </location>
</feature>
<feature type="compositionally biased region" description="Low complexity" evidence="1">
    <location>
        <begin position="824"/>
        <end position="838"/>
    </location>
</feature>
<feature type="compositionally biased region" description="Acidic residues" evidence="1">
    <location>
        <begin position="175"/>
        <end position="188"/>
    </location>
</feature>
<evidence type="ECO:0000256" key="1">
    <source>
        <dbReference type="SAM" id="MobiDB-lite"/>
    </source>
</evidence>
<name>A0AAW1MHD2_POPJA</name>
<feature type="compositionally biased region" description="Polar residues" evidence="1">
    <location>
        <begin position="851"/>
        <end position="865"/>
    </location>
</feature>
<feature type="compositionally biased region" description="Basic residues" evidence="1">
    <location>
        <begin position="140"/>
        <end position="152"/>
    </location>
</feature>
<feature type="compositionally biased region" description="Low complexity" evidence="1">
    <location>
        <begin position="25"/>
        <end position="36"/>
    </location>
</feature>
<comment type="caution">
    <text evidence="2">The sequence shown here is derived from an EMBL/GenBank/DDBJ whole genome shotgun (WGS) entry which is preliminary data.</text>
</comment>
<feature type="compositionally biased region" description="Polar residues" evidence="1">
    <location>
        <begin position="930"/>
        <end position="945"/>
    </location>
</feature>
<protein>
    <submittedName>
        <fullName evidence="2">Uncharacterized protein</fullName>
    </submittedName>
</protein>